<comment type="caution">
    <text evidence="6">The sequence shown here is derived from an EMBL/GenBank/DDBJ whole genome shotgun (WGS) entry which is preliminary data.</text>
</comment>
<organism evidence="6 7">
    <name type="scientific">Candidatus Woesebacteria bacterium RIFOXYB1_FULL_38_16</name>
    <dbReference type="NCBI Taxonomy" id="1802538"/>
    <lineage>
        <taxon>Bacteria</taxon>
        <taxon>Candidatus Woeseibacteriota</taxon>
    </lineage>
</organism>
<name>A0A1F8CT74_9BACT</name>
<evidence type="ECO:0000256" key="5">
    <source>
        <dbReference type="HAMAP-Rule" id="MF_00294"/>
    </source>
</evidence>
<dbReference type="InterPro" id="IPR038584">
    <property type="entry name" value="Ribosomal_bL33_sf"/>
</dbReference>
<gene>
    <name evidence="5" type="primary">rpmG</name>
    <name evidence="6" type="ORF">A2382_00045</name>
</gene>
<dbReference type="GO" id="GO:1990904">
    <property type="term" value="C:ribonucleoprotein complex"/>
    <property type="evidence" value="ECO:0007669"/>
    <property type="project" value="UniProtKB-KW"/>
</dbReference>
<comment type="similarity">
    <text evidence="1 5">Belongs to the bacterial ribosomal protein bL33 family.</text>
</comment>
<keyword evidence="2 5" id="KW-0689">Ribosomal protein</keyword>
<dbReference type="STRING" id="1802538.A2382_00045"/>
<keyword evidence="3 5" id="KW-0687">Ribonucleoprotein</keyword>
<evidence type="ECO:0000256" key="3">
    <source>
        <dbReference type="ARBA" id="ARBA00023274"/>
    </source>
</evidence>
<sequence length="57" mass="6489">MAGKAKNEVVAMSCTACKSQNYITTRNKNNLEGKLILKKFCSVCKKITEHKEREKLK</sequence>
<dbReference type="EMBL" id="MGHY01000013">
    <property type="protein sequence ID" value="OGM79534.1"/>
    <property type="molecule type" value="Genomic_DNA"/>
</dbReference>
<dbReference type="GO" id="GO:0003735">
    <property type="term" value="F:structural constituent of ribosome"/>
    <property type="evidence" value="ECO:0007669"/>
    <property type="project" value="InterPro"/>
</dbReference>
<dbReference type="AlphaFoldDB" id="A0A1F8CT74"/>
<dbReference type="NCBIfam" id="NF001860">
    <property type="entry name" value="PRK00595.1"/>
    <property type="match status" value="1"/>
</dbReference>
<evidence type="ECO:0000256" key="1">
    <source>
        <dbReference type="ARBA" id="ARBA00007596"/>
    </source>
</evidence>
<dbReference type="InterPro" id="IPR011332">
    <property type="entry name" value="Ribosomal_zn-bd"/>
</dbReference>
<dbReference type="SUPFAM" id="SSF57829">
    <property type="entry name" value="Zn-binding ribosomal proteins"/>
    <property type="match status" value="1"/>
</dbReference>
<evidence type="ECO:0000313" key="7">
    <source>
        <dbReference type="Proteomes" id="UP000178999"/>
    </source>
</evidence>
<accession>A0A1F8CT74</accession>
<dbReference type="Gene3D" id="2.20.28.120">
    <property type="entry name" value="Ribosomal protein L33"/>
    <property type="match status" value="1"/>
</dbReference>
<dbReference type="HAMAP" id="MF_00294">
    <property type="entry name" value="Ribosomal_bL33"/>
    <property type="match status" value="1"/>
</dbReference>
<dbReference type="NCBIfam" id="TIGR01023">
    <property type="entry name" value="rpmG_bact"/>
    <property type="match status" value="1"/>
</dbReference>
<dbReference type="GO" id="GO:0006412">
    <property type="term" value="P:translation"/>
    <property type="evidence" value="ECO:0007669"/>
    <property type="project" value="UniProtKB-UniRule"/>
</dbReference>
<evidence type="ECO:0000256" key="2">
    <source>
        <dbReference type="ARBA" id="ARBA00022980"/>
    </source>
</evidence>
<evidence type="ECO:0000256" key="4">
    <source>
        <dbReference type="ARBA" id="ARBA00035176"/>
    </source>
</evidence>
<evidence type="ECO:0000313" key="6">
    <source>
        <dbReference type="EMBL" id="OGM79534.1"/>
    </source>
</evidence>
<dbReference type="Proteomes" id="UP000178999">
    <property type="component" value="Unassembled WGS sequence"/>
</dbReference>
<dbReference type="GO" id="GO:0005737">
    <property type="term" value="C:cytoplasm"/>
    <property type="evidence" value="ECO:0007669"/>
    <property type="project" value="UniProtKB-ARBA"/>
</dbReference>
<dbReference type="NCBIfam" id="NF001764">
    <property type="entry name" value="PRK00504.1"/>
    <property type="match status" value="1"/>
</dbReference>
<reference evidence="6 7" key="1">
    <citation type="journal article" date="2016" name="Nat. Commun.">
        <title>Thousands of microbial genomes shed light on interconnected biogeochemical processes in an aquifer system.</title>
        <authorList>
            <person name="Anantharaman K."/>
            <person name="Brown C.T."/>
            <person name="Hug L.A."/>
            <person name="Sharon I."/>
            <person name="Castelle C.J."/>
            <person name="Probst A.J."/>
            <person name="Thomas B.C."/>
            <person name="Singh A."/>
            <person name="Wilkins M.J."/>
            <person name="Karaoz U."/>
            <person name="Brodie E.L."/>
            <person name="Williams K.H."/>
            <person name="Hubbard S.S."/>
            <person name="Banfield J.F."/>
        </authorList>
    </citation>
    <scope>NUCLEOTIDE SEQUENCE [LARGE SCALE GENOMIC DNA]</scope>
</reference>
<dbReference type="InterPro" id="IPR001705">
    <property type="entry name" value="Ribosomal_bL33"/>
</dbReference>
<proteinExistence type="inferred from homology"/>
<dbReference type="GO" id="GO:0005840">
    <property type="term" value="C:ribosome"/>
    <property type="evidence" value="ECO:0007669"/>
    <property type="project" value="UniProtKB-KW"/>
</dbReference>
<dbReference type="Pfam" id="PF00471">
    <property type="entry name" value="Ribosomal_L33"/>
    <property type="match status" value="1"/>
</dbReference>
<protein>
    <recommendedName>
        <fullName evidence="4 5">Large ribosomal subunit protein bL33</fullName>
    </recommendedName>
</protein>